<evidence type="ECO:0000313" key="14">
    <source>
        <dbReference type="Proteomes" id="UP000016930"/>
    </source>
</evidence>
<protein>
    <recommendedName>
        <fullName evidence="15">Cytochrome P450</fullName>
    </recommendedName>
</protein>
<dbReference type="HOGENOM" id="CLU_001570_20_2_1"/>
<dbReference type="STRING" id="914234.M2QSY4"/>
<dbReference type="PROSITE" id="PS00086">
    <property type="entry name" value="CYTOCHROME_P450"/>
    <property type="match status" value="1"/>
</dbReference>
<dbReference type="GO" id="GO:0004497">
    <property type="term" value="F:monooxygenase activity"/>
    <property type="evidence" value="ECO:0007669"/>
    <property type="project" value="UniProtKB-KW"/>
</dbReference>
<evidence type="ECO:0000313" key="13">
    <source>
        <dbReference type="EMBL" id="EMD40148.1"/>
    </source>
</evidence>
<name>M2QSY4_CERS8</name>
<dbReference type="PANTHER" id="PTHR46300">
    <property type="entry name" value="P450, PUTATIVE (EUROFUNG)-RELATED-RELATED"/>
    <property type="match status" value="1"/>
</dbReference>
<dbReference type="OrthoDB" id="3934656at2759"/>
<comment type="cofactor">
    <cofactor evidence="1">
        <name>heme</name>
        <dbReference type="ChEBI" id="CHEBI:30413"/>
    </cofactor>
</comment>
<dbReference type="InterPro" id="IPR050364">
    <property type="entry name" value="Cytochrome_P450_fung"/>
</dbReference>
<dbReference type="GO" id="GO:0016020">
    <property type="term" value="C:membrane"/>
    <property type="evidence" value="ECO:0007669"/>
    <property type="project" value="UniProtKB-SubCell"/>
</dbReference>
<dbReference type="Gene3D" id="1.10.630.10">
    <property type="entry name" value="Cytochrome P450"/>
    <property type="match status" value="1"/>
</dbReference>
<dbReference type="EMBL" id="KB445793">
    <property type="protein sequence ID" value="EMD40148.1"/>
    <property type="molecule type" value="Genomic_DNA"/>
</dbReference>
<accession>M2QSY4</accession>
<keyword evidence="8 12" id="KW-0560">Oxidoreductase</keyword>
<evidence type="ECO:0000256" key="4">
    <source>
        <dbReference type="ARBA" id="ARBA00022617"/>
    </source>
</evidence>
<dbReference type="SUPFAM" id="SSF48264">
    <property type="entry name" value="Cytochrome P450"/>
    <property type="match status" value="1"/>
</dbReference>
<organism evidence="13 14">
    <name type="scientific">Ceriporiopsis subvermispora (strain B)</name>
    <name type="common">White-rot fungus</name>
    <name type="synonym">Gelatoporia subvermispora</name>
    <dbReference type="NCBI Taxonomy" id="914234"/>
    <lineage>
        <taxon>Eukaryota</taxon>
        <taxon>Fungi</taxon>
        <taxon>Dikarya</taxon>
        <taxon>Basidiomycota</taxon>
        <taxon>Agaricomycotina</taxon>
        <taxon>Agaricomycetes</taxon>
        <taxon>Polyporales</taxon>
        <taxon>Gelatoporiaceae</taxon>
        <taxon>Gelatoporia</taxon>
    </lineage>
</organism>
<keyword evidence="9 12" id="KW-0408">Iron</keyword>
<dbReference type="InterPro" id="IPR017972">
    <property type="entry name" value="Cyt_P450_CS"/>
</dbReference>
<keyword evidence="14" id="KW-1185">Reference proteome</keyword>
<evidence type="ECO:0000256" key="12">
    <source>
        <dbReference type="RuleBase" id="RU000461"/>
    </source>
</evidence>
<dbReference type="Pfam" id="PF00067">
    <property type="entry name" value="p450"/>
    <property type="match status" value="1"/>
</dbReference>
<keyword evidence="5" id="KW-0812">Transmembrane</keyword>
<evidence type="ECO:0000256" key="7">
    <source>
        <dbReference type="ARBA" id="ARBA00022989"/>
    </source>
</evidence>
<sequence>EFMPERSLRDGKINPEIRDPSVAAFGPGRRICPGRHFSDVALYINVACILHTFEITPAMDAEGHPIIPEPKMTSGLAS</sequence>
<evidence type="ECO:0000256" key="6">
    <source>
        <dbReference type="ARBA" id="ARBA00022723"/>
    </source>
</evidence>
<dbReference type="Proteomes" id="UP000016930">
    <property type="component" value="Unassembled WGS sequence"/>
</dbReference>
<evidence type="ECO:0000256" key="1">
    <source>
        <dbReference type="ARBA" id="ARBA00001971"/>
    </source>
</evidence>
<evidence type="ECO:0000256" key="11">
    <source>
        <dbReference type="ARBA" id="ARBA00023136"/>
    </source>
</evidence>
<evidence type="ECO:0000256" key="9">
    <source>
        <dbReference type="ARBA" id="ARBA00023004"/>
    </source>
</evidence>
<evidence type="ECO:0000256" key="8">
    <source>
        <dbReference type="ARBA" id="ARBA00023002"/>
    </source>
</evidence>
<gene>
    <name evidence="13" type="ORF">CERSUDRAFT_46504</name>
</gene>
<evidence type="ECO:0000256" key="5">
    <source>
        <dbReference type="ARBA" id="ARBA00022692"/>
    </source>
</evidence>
<comment type="similarity">
    <text evidence="3 12">Belongs to the cytochrome P450 family.</text>
</comment>
<evidence type="ECO:0000256" key="10">
    <source>
        <dbReference type="ARBA" id="ARBA00023033"/>
    </source>
</evidence>
<dbReference type="AlphaFoldDB" id="M2QSY4"/>
<evidence type="ECO:0008006" key="15">
    <source>
        <dbReference type="Google" id="ProtNLM"/>
    </source>
</evidence>
<proteinExistence type="inferred from homology"/>
<keyword evidence="10 12" id="KW-0503">Monooxygenase</keyword>
<dbReference type="GO" id="GO:0005506">
    <property type="term" value="F:iron ion binding"/>
    <property type="evidence" value="ECO:0007669"/>
    <property type="project" value="InterPro"/>
</dbReference>
<dbReference type="GO" id="GO:0016705">
    <property type="term" value="F:oxidoreductase activity, acting on paired donors, with incorporation or reduction of molecular oxygen"/>
    <property type="evidence" value="ECO:0007669"/>
    <property type="project" value="InterPro"/>
</dbReference>
<keyword evidence="4 12" id="KW-0349">Heme</keyword>
<dbReference type="InterPro" id="IPR036396">
    <property type="entry name" value="Cyt_P450_sf"/>
</dbReference>
<dbReference type="GO" id="GO:0020037">
    <property type="term" value="F:heme binding"/>
    <property type="evidence" value="ECO:0007669"/>
    <property type="project" value="InterPro"/>
</dbReference>
<evidence type="ECO:0000256" key="3">
    <source>
        <dbReference type="ARBA" id="ARBA00010617"/>
    </source>
</evidence>
<keyword evidence="7" id="KW-1133">Transmembrane helix</keyword>
<keyword evidence="11" id="KW-0472">Membrane</keyword>
<dbReference type="InterPro" id="IPR001128">
    <property type="entry name" value="Cyt_P450"/>
</dbReference>
<feature type="non-terminal residue" evidence="13">
    <location>
        <position position="1"/>
    </location>
</feature>
<reference evidence="13 14" key="1">
    <citation type="journal article" date="2012" name="Proc. Natl. Acad. Sci. U.S.A.">
        <title>Comparative genomics of Ceriporiopsis subvermispora and Phanerochaete chrysosporium provide insight into selective ligninolysis.</title>
        <authorList>
            <person name="Fernandez-Fueyo E."/>
            <person name="Ruiz-Duenas F.J."/>
            <person name="Ferreira P."/>
            <person name="Floudas D."/>
            <person name="Hibbett D.S."/>
            <person name="Canessa P."/>
            <person name="Larrondo L.F."/>
            <person name="James T.Y."/>
            <person name="Seelenfreund D."/>
            <person name="Lobos S."/>
            <person name="Polanco R."/>
            <person name="Tello M."/>
            <person name="Honda Y."/>
            <person name="Watanabe T."/>
            <person name="Watanabe T."/>
            <person name="Ryu J.S."/>
            <person name="Kubicek C.P."/>
            <person name="Schmoll M."/>
            <person name="Gaskell J."/>
            <person name="Hammel K.E."/>
            <person name="St John F.J."/>
            <person name="Vanden Wymelenberg A."/>
            <person name="Sabat G."/>
            <person name="Splinter BonDurant S."/>
            <person name="Syed K."/>
            <person name="Yadav J.S."/>
            <person name="Doddapaneni H."/>
            <person name="Subramanian V."/>
            <person name="Lavin J.L."/>
            <person name="Oguiza J.A."/>
            <person name="Perez G."/>
            <person name="Pisabarro A.G."/>
            <person name="Ramirez L."/>
            <person name="Santoyo F."/>
            <person name="Master E."/>
            <person name="Coutinho P.M."/>
            <person name="Henrissat B."/>
            <person name="Lombard V."/>
            <person name="Magnuson J.K."/>
            <person name="Kuees U."/>
            <person name="Hori C."/>
            <person name="Igarashi K."/>
            <person name="Samejima M."/>
            <person name="Held B.W."/>
            <person name="Barry K.W."/>
            <person name="LaButti K.M."/>
            <person name="Lapidus A."/>
            <person name="Lindquist E.A."/>
            <person name="Lucas S.M."/>
            <person name="Riley R."/>
            <person name="Salamov A.A."/>
            <person name="Hoffmeister D."/>
            <person name="Schwenk D."/>
            <person name="Hadar Y."/>
            <person name="Yarden O."/>
            <person name="de Vries R.P."/>
            <person name="Wiebenga A."/>
            <person name="Stenlid J."/>
            <person name="Eastwood D."/>
            <person name="Grigoriev I.V."/>
            <person name="Berka R.M."/>
            <person name="Blanchette R.A."/>
            <person name="Kersten P."/>
            <person name="Martinez A.T."/>
            <person name="Vicuna R."/>
            <person name="Cullen D."/>
        </authorList>
    </citation>
    <scope>NUCLEOTIDE SEQUENCE [LARGE SCALE GENOMIC DNA]</scope>
    <source>
        <strain evidence="13 14">B</strain>
    </source>
</reference>
<keyword evidence="6 12" id="KW-0479">Metal-binding</keyword>
<evidence type="ECO:0000256" key="2">
    <source>
        <dbReference type="ARBA" id="ARBA00004370"/>
    </source>
</evidence>
<comment type="subcellular location">
    <subcellularLocation>
        <location evidence="2">Membrane</location>
    </subcellularLocation>
</comment>